<dbReference type="OrthoDB" id="9771846at2"/>
<accession>A0A4U6QNZ8</accession>
<feature type="region of interest" description="Disordered" evidence="1">
    <location>
        <begin position="334"/>
        <end position="366"/>
    </location>
</feature>
<keyword evidence="3" id="KW-0808">Transferase</keyword>
<dbReference type="SUPFAM" id="SSF53756">
    <property type="entry name" value="UDP-Glycosyltransferase/glycogen phosphorylase"/>
    <property type="match status" value="1"/>
</dbReference>
<evidence type="ECO:0000256" key="1">
    <source>
        <dbReference type="SAM" id="MobiDB-lite"/>
    </source>
</evidence>
<dbReference type="RefSeq" id="WP_137449101.1">
    <property type="nucleotide sequence ID" value="NZ_SZZH01000001.1"/>
</dbReference>
<organism evidence="3 4">
    <name type="scientific">Nakamurella flava</name>
    <dbReference type="NCBI Taxonomy" id="2576308"/>
    <lineage>
        <taxon>Bacteria</taxon>
        <taxon>Bacillati</taxon>
        <taxon>Actinomycetota</taxon>
        <taxon>Actinomycetes</taxon>
        <taxon>Nakamurellales</taxon>
        <taxon>Nakamurellaceae</taxon>
        <taxon>Nakamurella</taxon>
    </lineage>
</organism>
<evidence type="ECO:0000313" key="4">
    <source>
        <dbReference type="Proteomes" id="UP000306985"/>
    </source>
</evidence>
<feature type="domain" description="Spore protein YkvP/CgeB glycosyl transferase-like" evidence="2">
    <location>
        <begin position="237"/>
        <end position="320"/>
    </location>
</feature>
<keyword evidence="4" id="KW-1185">Reference proteome</keyword>
<dbReference type="Gene3D" id="3.40.50.2000">
    <property type="entry name" value="Glycogen Phosphorylase B"/>
    <property type="match status" value="1"/>
</dbReference>
<name>A0A4U6QNZ8_9ACTN</name>
<dbReference type="EMBL" id="SZZH01000001">
    <property type="protein sequence ID" value="TKV61796.1"/>
    <property type="molecule type" value="Genomic_DNA"/>
</dbReference>
<dbReference type="GO" id="GO:0016740">
    <property type="term" value="F:transferase activity"/>
    <property type="evidence" value="ECO:0007669"/>
    <property type="project" value="UniProtKB-KW"/>
</dbReference>
<reference evidence="3 4" key="1">
    <citation type="submission" date="2019-05" db="EMBL/GenBank/DDBJ databases">
        <title>Nakamurella sp. N5BH11, whole genome shotgun sequence.</title>
        <authorList>
            <person name="Tuo L."/>
        </authorList>
    </citation>
    <scope>NUCLEOTIDE SEQUENCE [LARGE SCALE GENOMIC DNA]</scope>
    <source>
        <strain evidence="3 4">N5BH11</strain>
    </source>
</reference>
<dbReference type="AlphaFoldDB" id="A0A4U6QNZ8"/>
<evidence type="ECO:0000259" key="2">
    <source>
        <dbReference type="Pfam" id="PF13524"/>
    </source>
</evidence>
<sequence length="403" mass="42848">MRILLLSHTGLSSVFRVGSHHLARELSAAGHDVVHVSNPISLSHVAAVRDPEVRRRARQAVPLRLHAHEGAAFAVPWSVFPLMPDPLPRPFRLGSGAVLRRRLAAHWRALGQDPRRPFDLTLIDQPLLDYLLDDLPVGPVVYRPTDVNVRPGQIAAEDRVLDRCAGVIATSGVVAAAIAERVADRRPDLPVVAVPNGAQIAAFDVAGPAWEQRRGAVYVGALDERFDWAAVREMALAVPGEPVDVHGPVTGPVPDLPPNVAIHGAVPYEQVPAVFAAHRVGVLPLSEHPTNAGRSPMKLYEYLAAGLRVVARRTPALAAVPLADVALYGPPVAGAGESPSTDPDTPAAAGRAYAHAHAEPPSGDGRVAAREMDWSFRAALVLDQAREMTDPARSVGRVGQPAG</sequence>
<dbReference type="Proteomes" id="UP000306985">
    <property type="component" value="Unassembled WGS sequence"/>
</dbReference>
<dbReference type="Pfam" id="PF13524">
    <property type="entry name" value="Glyco_trans_1_2"/>
    <property type="match status" value="1"/>
</dbReference>
<dbReference type="InterPro" id="IPR055259">
    <property type="entry name" value="YkvP/CgeB_Glyco_trans-like"/>
</dbReference>
<protein>
    <submittedName>
        <fullName evidence="3">Glycosyltransferase family 1 protein</fullName>
    </submittedName>
</protein>
<evidence type="ECO:0000313" key="3">
    <source>
        <dbReference type="EMBL" id="TKV61796.1"/>
    </source>
</evidence>
<gene>
    <name evidence="3" type="ORF">FDO65_09705</name>
</gene>
<comment type="caution">
    <text evidence="3">The sequence shown here is derived from an EMBL/GenBank/DDBJ whole genome shotgun (WGS) entry which is preliminary data.</text>
</comment>
<proteinExistence type="predicted"/>